<dbReference type="InterPro" id="IPR026847">
    <property type="entry name" value="VPS13"/>
</dbReference>
<feature type="region of interest" description="Disordered" evidence="3">
    <location>
        <begin position="2415"/>
        <end position="2453"/>
    </location>
</feature>
<dbReference type="OMA" id="MNQSQYT"/>
<feature type="region of interest" description="Disordered" evidence="3">
    <location>
        <begin position="3220"/>
        <end position="3248"/>
    </location>
</feature>
<dbReference type="SUPFAM" id="SSF50729">
    <property type="entry name" value="PH domain-like"/>
    <property type="match status" value="1"/>
</dbReference>
<feature type="region of interest" description="Disordered" evidence="3">
    <location>
        <begin position="1244"/>
        <end position="1332"/>
    </location>
</feature>
<keyword evidence="4" id="KW-0472">Membrane</keyword>
<feature type="region of interest" description="Disordered" evidence="3">
    <location>
        <begin position="1751"/>
        <end position="1779"/>
    </location>
</feature>
<feature type="compositionally biased region" description="Low complexity" evidence="3">
    <location>
        <begin position="1307"/>
        <end position="1332"/>
    </location>
</feature>
<evidence type="ECO:0000256" key="4">
    <source>
        <dbReference type="SAM" id="Phobius"/>
    </source>
</evidence>
<feature type="compositionally biased region" description="Polar residues" evidence="3">
    <location>
        <begin position="1126"/>
        <end position="1144"/>
    </location>
</feature>
<dbReference type="EMBL" id="LDAU01000091">
    <property type="protein sequence ID" value="KRX06888.1"/>
    <property type="molecule type" value="Genomic_DNA"/>
</dbReference>
<gene>
    <name evidence="6" type="ORF">PPERSA_11533</name>
</gene>
<dbReference type="Proteomes" id="UP000054937">
    <property type="component" value="Unassembled WGS sequence"/>
</dbReference>
<sequence>MGKQEKIDLKQYSDELKMKALDEYNRQLKQEFAKFNKDGKDKNENNNFGYTQRLIKNLTENVLISITNQEIVKIGFRLGELQFCSSKEGQKYQKERGDNSNYNKTKSKNNSFIKKTIKIDDISLSFEFYDSFFDQQTTEENSIALPQVTRFNKFKKKEQNQQQNQQHSKSDNHILKNLDMIIQVNFDFASKQLIDIDMTVSPVLFYFKQHQIRLFLKSLNQISQYNQERPTQRPKHDKNAKKDIKIPATLDNTAVQWWKYCITKVMKQINYTGQAETNSYDKVFQNFTSEKAKRYKHNFILDKILQQSLSSKEVKFQQQYEKDQILSDILLLRQVSLFKYEICAKNLLQSKNQKKFDQAKRYFQQILPKQNMDQIVKMVSQTVGPGNQNGKSEEQEENEFIEEVGENNYNEEEEDEENEEFKYNLKQGENKGFKIELALHVTSFDILIQENDVLKDIKNLHNQTEMFKQQLRKQRDLKKQVLQHITKNFIEQLSNQGVNQSKNKMNQEYQQSNDLDNSELSDPIYSNLLEENEAWTLENIKKQKEKQNIKLLLHFQIENILVHYTKGSGSSWIQTQLQSVTVFDMHQINCNYQKFLSISEGIQVELKSEAAFKDEKKQFNTQKLMQQIEVHNYVDVNVKSIDFTFTKPFIERLMSLSQLILFNPDDIGRKQEKERKQSDQQLKTKLFNKFLLPKVTYTQLSNITINIEKINIYLPQNYMTQSEMFVFQIKNLQLFKIEHESLRLDKKYTQMFNEFNFEDQKKVFPILISLDCFRMLMVKDYGWEESENIFLINYKNLQQQYKENNNEDEEAKSQQENHYFQKYGKQQQQCQMETIMETLMVNIRIDSKENYINIGSYQNLKQDDPRYQNYKYQKKVYPTNSYMKLSLPYLVMNLSISQMFQLQYFVNMWTSQGQNIFQTLYYQKSSNRQQENQENNDNQQEKSQNYNIQMLDSYEIDYTQIKQYLKEFVMNQVSIQIDGFVFNLLANSQESFSKYENNFHSNNILSLYMQGIYFKQTETFFHTSQQIAIEQLLVQNRNCYDLELLQQLKDLAGLMLNQSDYQKQKKMQEKSKGKYWQTQQNEYEIKHNNKFDQSQEQGLNLNKDPLFQGDQSENEMYDCFSDDEQNSNFNQVQKPSQNSKGQQEVDQNNFLQQALMKNQNDQHLTEKANKRFKEQQYKKQEKRSNNKQERNNHVYENNVKDLPHYEPQWQIQLEDKSKKTSFKSQHSGLNKCEKCFGKNSQSNRLLVNFQNPNKVVQKKKEQEKQQKQQKNQRFQEQSFEQQFKRGMRNYPEMGNKYNNNDFGIYGQNQRSNSNSNSNSNFNNNNFSYNQNNSKDEIFEDYDNQNQNIQQEEPNFDIFIDIQQYESNEYFKAFKEVKQEKEISVDLNDLILTIDPDIFKQLKTIIDVGVFYSTERGQQFQNFMKINSFWPDLEENEDLQEKYEENLNEHDNYLKYIGKDIKKNQNYLKLKSKVNLNSLSTILIHKQETFHVLNLKDIIVVIEDYPVYTLTKLEASSLVLIDSCKRQANHPITINNWIGKNRLKLEFKQFKDQNFINFHKYQTYCGIKLENLIITYIQRTCIELQIYLRMYLLAALDNQLSENDKKQIIVKAEGKLQGLEAFKEGLTQKINEEIKHIQDEENQEQGIKQASLFRFEVVVVKSIVMTYRNSIAWEGLSFSFSKLAYWFTGKWGNAPSELFETGLMSWERQIDYEQELETVYKSLSGDDKSQGSDMGDNDLFFETQGQNNFQFEEMNGDANNDQDEFSSIGEKPKSYDNGKQEQDFQEVQKVACMNMQLRTFESEEAKNAHILKPEDIFGETKEDTLSLDCTIQFEYEDFIKNNPWCAKFDQELDPMKISVNIPYLKLHIFDTEYRILCKLFGELLGEQAQTVQPPSFTWKLQNYKIWMVLNFQVGKIEANIYKGQRSDLKEFIQNSAKSGKSQKKSLKQQMLEEKNEGSLGTMVMENIVYHFFMQENGSKIMKIYLGNLEISDNRVNSLIQEQKNKVLFFDFDPWLYHQEQSDLAQPEFQQQNRDFQKTIIEYSDSEVVVGSERQSSQNDSEESIIQYEKNGNGMEINLNQNIQNQNLNQSSDSDQKYQRIHYGENDKNRVQQQGINEEGQFLQEKFSNKKMLDLNHDRIRISRSRNKNQNPKQNKQKSNEKKDKQVGIWNAMKISLKRLCGCGKAYNKNDDSSDSDISFGSDMEMDEEDQQKRAWKEWEMDPQTGLAKWPQDTYPDRPYNIKHRKEVLPVTIKGNKRKTYQDLMQDYKRFDFLNKGEKEKCDLFMLFEARPDGERLIQIQLNEKNIIVLQDFWLEMVDFFRQPFNGSDFQEFQKMPPNLNNLPAMVVEIDINNLQLLLLGDLNDYSKTSLGILLDVNYKHEWSGDSFYGPGDCVISVDAIFKQAYTFPTNYIFEEDSERQREEKKREQDEKMEEKEQNEMEEEVKKQQQKDKDEEESCEQNQFFILHNKHDFKSSLFSPFKVQFKKIYSLDFYRKDEPKFADNKYNLKQDAIYEAKKREKDLKKINVKLQDQFEEDQYQPKYSYNKMYIGIINSNYLDQNKNENHIAISLYNLKKIQDIVAVLQKPSQKQSNSNFKISRKDPQPAEFLDNQIYKVEIEIEDFRVALLKNSYGNKVARVLLQHFSLKQQVIDEETKMSVVGQIQFDYLNKRKNAMEPFLEPWVFQVKQLDNDKESNLDISNYKFKGHEPQYIKQQQNSLNLNITAPFLETVMEAKKTFYGDIDDAEPYLLYNKTGGYVIEIVSIKQKQEAIFLIDESQEQRVKDTKGKFLELDETFDGRFEWRGPPDNEQKCIVNCTLMTLDQFNQTSNGAFLTKNLMETSVFNENKSQSTLKNNSTKFLQLQQQQQQQKNINLNQNQNLQQNFSAINFQDSVKQNNQNDENIFKRDNSLANFNKQPSEQLFNNNINNNQQNLNGISSNQINLMKKDFYQSENEGGGKISSIFNEEALKNLKNNNNMQRNSNFNFNRQNSFNMLKSSVAKRVTGGNKQRSDFRPLKYGRIDQIGKQLFYLVKKDEQKVTTKQQGYLNKFIKDLKLTNNEKINDQDKVLFMYDIQIDPHTESKKVVLSSAVRILNELEETIEVQFKIKKRKEKQLDKLQQLSKVKKIQQQQQQLQNQDILSQQKHKNNSNQMANNARVSIKKLNQEDKFRTISFQKIKPKEVFYVPLECLINQQDCYIAFKKAEQQHNNAKQLRNLNLNVENQKEKEESKQHLEDKNQQQQQNQQNEQKFSDQDLQYYNLKDIIKDISSEVEYQKEDPIEYKDIFPENLQDNNQNKILIHKQDLDIQTYQRGNQEKCLKNESYSQQQLENNYYFALSTIKNKHVVSNSVDGETCYETVLSLRPYVSFRNALPRKIWIKYLENGKKYQLQQNQRENKYKFSDFIELLPGELSTCTNLAYSDEFSIVIKVDGFTSSLPVRVMNSNKRQTLDLNLIHEKQYIGGGDLVVHLEVLSRSAHYKEICIYCPYLIMNESIFQLKLRSKGLIRNHYGFIETNIQPIDFDKKELQEVQEEKLNKMQNINFNQEDESIDSKKVDKYIKQDEQELIIKQKQEVWGNLHNFIMFNTQRDMPKKVQIALTDGGEKQKALEWSESIPLKNNDDSQVSLKKPNSKQKIGLNYQKLGNDKESQQKKKEYENQLKNEEKNEIQIQQKGQEKNSSNQIQEQNKKQGKKGVQNDNQDLKNDPLVQKQIEENLSYEKVSDYRIDLNVSISPASGIFSRSKIIKITPRFLIVNDSEFHIALSQKPLLNSIHQNTQNMILIKKGEKKYFNWPDSKGNNYVVASYFTEEKEKEEKQEEKDKKNKKNTGRRKLSGFMNNLFKQSTYGKSANLSIKNQENNSILNLIGWSEEFDIDQTMNFAINMKEPKNEKDKNFNQLQSLESENINENKNNNCQQNLDQDNFEEIQERLQKINISKEENVMVVRFMKQDLINPPFYIRNQTNYDIYYRQSLKDKGGRCCGLFSGKDNDGKQHMKQLYPKDIVPYTWDKWIVEGDHILEVDIEGNRGEYNIDKIKDYEPISLKRRNFQKSFNKKYMFKKGNLYLNEKIKIQGKQKTQEQFTCILDVYKQTLCLYTMQSKKLRTCVNLNGAKIEEGKHSEFIISKGGDSRYFQASNEDECQQWMEYAWRSVLVNTPDLVQFKIEPMNHTKVLTFYVSKFSQENMEEIVETGKNVHKNTTISLDLNNAIGISFVDCFPREILQVQLKNLKISRNVVEEIMLDTSKQEEDLEKEAYNASFLQNTTTNYQTQTISQVPNNTSLNNQQGSQMAKKKEKMNIQKKTVYSVQLEYLIINNQLKGAQFPVIFAPNTKRQEKGTPFININLIQTEVLNNSELKIKSKDDPEDIQSINSVIKYIQLFTVYTDSMEIRIDDYFIEALSIYTSQIMPKLQDNQKENRIIKYDFTYITDRIEDKSKENANSNKANEYIKTLKFEDINICLTFRSSPGHELKASIQNYMSNLGFMILSIDSAKIKLNSIQYNHLFGQMSDIQGRIMGHYKSEVLTSLYRIFGGMELLGNPANLIENLSTGVFEVFYDPIKALTSGKGGLKATASLIQALYKFIIKVMYNFYITAITFMNNIMRLLAFLVFQKEYIYERQIRTNRHIKNMKDGFVIGFKNFFYTIWDAISGVILRPYYCAKDKGLVGFFQGLWQGLAGLAIKPVVGIYDLIVTISEGLINHSKYEESIMENRSRPPRLFGHNNVLIPFDYVSAVGMDIIRKYKLEEIPHESILHYEEIDDSFYQRRSVSLMVFTDIRLIYAKKHSLIDVHVLELAKVNKIIYKKRSNRLVFYTDVAINRGFCRKRKNNFSIQYSNFTRAKQFLATVKQHFEKEKLYDIEIRIEDKTGNNVELDYKSLTKNKQIKNKID</sequence>
<evidence type="ECO:0000256" key="3">
    <source>
        <dbReference type="SAM" id="MobiDB-lite"/>
    </source>
</evidence>
<feature type="compositionally biased region" description="Basic and acidic residues" evidence="3">
    <location>
        <begin position="3638"/>
        <end position="3661"/>
    </location>
</feature>
<feature type="region of interest" description="Disordered" evidence="3">
    <location>
        <begin position="1171"/>
        <end position="1192"/>
    </location>
</feature>
<name>A0A0V0QY98_PSEPJ</name>
<feature type="region of interest" description="Disordered" evidence="3">
    <location>
        <begin position="3605"/>
        <end position="3701"/>
    </location>
</feature>
<evidence type="ECO:0000259" key="5">
    <source>
        <dbReference type="PROSITE" id="PS50003"/>
    </source>
</evidence>
<comment type="caution">
    <text evidence="6">The sequence shown here is derived from an EMBL/GenBank/DDBJ whole genome shotgun (WGS) entry which is preliminary data.</text>
</comment>
<comment type="similarity">
    <text evidence="1">Belongs to the VPS13 family.</text>
</comment>
<keyword evidence="7" id="KW-1185">Reference proteome</keyword>
<evidence type="ECO:0000313" key="6">
    <source>
        <dbReference type="EMBL" id="KRX06888.1"/>
    </source>
</evidence>
<feature type="region of interest" description="Disordered" evidence="3">
    <location>
        <begin position="3805"/>
        <end position="3826"/>
    </location>
</feature>
<dbReference type="PANTHER" id="PTHR16166">
    <property type="entry name" value="VACUOLAR PROTEIN SORTING-ASSOCIATED PROTEIN VPS13"/>
    <property type="match status" value="1"/>
</dbReference>
<dbReference type="InterPro" id="IPR001849">
    <property type="entry name" value="PH_domain"/>
</dbReference>
<organism evidence="6 7">
    <name type="scientific">Pseudocohnilembus persalinus</name>
    <name type="common">Ciliate</name>
    <dbReference type="NCBI Taxonomy" id="266149"/>
    <lineage>
        <taxon>Eukaryota</taxon>
        <taxon>Sar</taxon>
        <taxon>Alveolata</taxon>
        <taxon>Ciliophora</taxon>
        <taxon>Intramacronucleata</taxon>
        <taxon>Oligohymenophorea</taxon>
        <taxon>Scuticociliatia</taxon>
        <taxon>Philasterida</taxon>
        <taxon>Pseudocohnilembidae</taxon>
        <taxon>Pseudocohnilembus</taxon>
    </lineage>
</organism>
<keyword evidence="2" id="KW-0175">Coiled coil</keyword>
<dbReference type="OrthoDB" id="298113at2759"/>
<feature type="compositionally biased region" description="Basic and acidic residues" evidence="3">
    <location>
        <begin position="3220"/>
        <end position="3234"/>
    </location>
</feature>
<feature type="compositionally biased region" description="Low complexity" evidence="3">
    <location>
        <begin position="3235"/>
        <end position="3245"/>
    </location>
</feature>
<proteinExistence type="inferred from homology"/>
<feature type="region of interest" description="Disordered" evidence="3">
    <location>
        <begin position="2138"/>
        <end position="2165"/>
    </location>
</feature>
<feature type="transmembrane region" description="Helical" evidence="4">
    <location>
        <begin position="4577"/>
        <end position="4599"/>
    </location>
</feature>
<feature type="coiled-coil region" evidence="2">
    <location>
        <begin position="791"/>
        <end position="818"/>
    </location>
</feature>
<dbReference type="GO" id="GO:0006623">
    <property type="term" value="P:protein targeting to vacuole"/>
    <property type="evidence" value="ECO:0007669"/>
    <property type="project" value="TreeGrafter"/>
</dbReference>
<reference evidence="6 7" key="1">
    <citation type="journal article" date="2015" name="Sci. Rep.">
        <title>Genome of the facultative scuticociliatosis pathogen Pseudocohnilembus persalinus provides insight into its virulence through horizontal gene transfer.</title>
        <authorList>
            <person name="Xiong J."/>
            <person name="Wang G."/>
            <person name="Cheng J."/>
            <person name="Tian M."/>
            <person name="Pan X."/>
            <person name="Warren A."/>
            <person name="Jiang C."/>
            <person name="Yuan D."/>
            <person name="Miao W."/>
        </authorList>
    </citation>
    <scope>NUCLEOTIDE SEQUENCE [LARGE SCALE GENOMIC DNA]</scope>
    <source>
        <strain evidence="6">36N120E</strain>
    </source>
</reference>
<feature type="compositionally biased region" description="Polar residues" evidence="3">
    <location>
        <begin position="3662"/>
        <end position="3674"/>
    </location>
</feature>
<feature type="compositionally biased region" description="Basic and acidic residues" evidence="3">
    <location>
        <begin position="2417"/>
        <end position="2451"/>
    </location>
</feature>
<dbReference type="GO" id="GO:0045053">
    <property type="term" value="P:protein retention in Golgi apparatus"/>
    <property type="evidence" value="ECO:0007669"/>
    <property type="project" value="TreeGrafter"/>
</dbReference>
<keyword evidence="4" id="KW-1133">Transmembrane helix</keyword>
<feature type="domain" description="PH" evidence="5">
    <location>
        <begin position="4048"/>
        <end position="4144"/>
    </location>
</feature>
<dbReference type="PROSITE" id="PS50003">
    <property type="entry name" value="PH_DOMAIN"/>
    <property type="match status" value="1"/>
</dbReference>
<feature type="compositionally biased region" description="Basic residues" evidence="3">
    <location>
        <begin position="3816"/>
        <end position="3826"/>
    </location>
</feature>
<feature type="coiled-coil region" evidence="2">
    <location>
        <begin position="3091"/>
        <end position="3163"/>
    </location>
</feature>
<protein>
    <recommendedName>
        <fullName evidence="5">PH domain-containing protein</fullName>
    </recommendedName>
</protein>
<evidence type="ECO:0000256" key="1">
    <source>
        <dbReference type="ARBA" id="ARBA00006545"/>
    </source>
</evidence>
<evidence type="ECO:0000256" key="2">
    <source>
        <dbReference type="SAM" id="Coils"/>
    </source>
</evidence>
<dbReference type="PANTHER" id="PTHR16166:SF93">
    <property type="entry name" value="INTERMEMBRANE LIPID TRANSFER PROTEIN VPS13"/>
    <property type="match status" value="1"/>
</dbReference>
<feature type="compositionally biased region" description="Basic and acidic residues" evidence="3">
    <location>
        <begin position="3805"/>
        <end position="3815"/>
    </location>
</feature>
<feature type="compositionally biased region" description="Low complexity" evidence="3">
    <location>
        <begin position="1268"/>
        <end position="1281"/>
    </location>
</feature>
<feature type="compositionally biased region" description="Basic and acidic residues" evidence="3">
    <location>
        <begin position="1769"/>
        <end position="1779"/>
    </location>
</feature>
<accession>A0A0V0QY98</accession>
<evidence type="ECO:0000313" key="7">
    <source>
        <dbReference type="Proteomes" id="UP000054937"/>
    </source>
</evidence>
<dbReference type="InParanoid" id="A0A0V0QY98"/>
<keyword evidence="4" id="KW-0812">Transmembrane</keyword>
<feature type="region of interest" description="Disordered" evidence="3">
    <location>
        <begin position="1118"/>
        <end position="1144"/>
    </location>
</feature>